<evidence type="ECO:0000313" key="5">
    <source>
        <dbReference type="RefSeq" id="XP_010241233.1"/>
    </source>
</evidence>
<dbReference type="Pfam" id="PF06320">
    <property type="entry name" value="GCN5L1"/>
    <property type="match status" value="1"/>
</dbReference>
<sequence length="146" mass="16632">MYSRQPPTRVRSSPNIERHSKEVGGLESSLLQLVQDHQQTSLRVREETEKAKKAAIKTAIRVSDALLDTVNGGVQESFINEKRIELEIRSLSATIMRYAKQTDQWLAASHALNSAVKEIGDFENWMKTMDYDCRSINKAIHNIYQA</sequence>
<dbReference type="InParanoid" id="A0A1U7Z223"/>
<name>A0A1U7Z223_NELNU</name>
<dbReference type="GeneID" id="104585897"/>
<dbReference type="GO" id="GO:0016197">
    <property type="term" value="P:endosomal transport"/>
    <property type="evidence" value="ECO:0000318"/>
    <property type="project" value="GO_Central"/>
</dbReference>
<feature type="region of interest" description="Disordered" evidence="3">
    <location>
        <begin position="1"/>
        <end position="21"/>
    </location>
</feature>
<dbReference type="PANTHER" id="PTHR13073:SF0">
    <property type="entry name" value="BIOGENESIS OF LYSOSOME-RELATED ORGANELLES COMPLEX 1 SUBUNIT 1"/>
    <property type="match status" value="1"/>
</dbReference>
<dbReference type="GO" id="GO:0031083">
    <property type="term" value="C:BLOC-1 complex"/>
    <property type="evidence" value="ECO:0000318"/>
    <property type="project" value="GO_Central"/>
</dbReference>
<dbReference type="PANTHER" id="PTHR13073">
    <property type="entry name" value="BLOC-1 COMPLEX SUBUNIT 1"/>
    <property type="match status" value="1"/>
</dbReference>
<evidence type="ECO:0000256" key="2">
    <source>
        <dbReference type="ARBA" id="ARBA00019577"/>
    </source>
</evidence>
<dbReference type="AlphaFoldDB" id="A0A1U7Z223"/>
<evidence type="ECO:0000313" key="4">
    <source>
        <dbReference type="Proteomes" id="UP000189703"/>
    </source>
</evidence>
<organism evidence="4 5">
    <name type="scientific">Nelumbo nucifera</name>
    <name type="common">Sacred lotus</name>
    <dbReference type="NCBI Taxonomy" id="4432"/>
    <lineage>
        <taxon>Eukaryota</taxon>
        <taxon>Viridiplantae</taxon>
        <taxon>Streptophyta</taxon>
        <taxon>Embryophyta</taxon>
        <taxon>Tracheophyta</taxon>
        <taxon>Spermatophyta</taxon>
        <taxon>Magnoliopsida</taxon>
        <taxon>Proteales</taxon>
        <taxon>Nelumbonaceae</taxon>
        <taxon>Nelumbo</taxon>
    </lineage>
</organism>
<dbReference type="FunCoup" id="A0A1U7Z223">
    <property type="interactions" value="1473"/>
</dbReference>
<dbReference type="STRING" id="4432.A0A1U7Z223"/>
<dbReference type="OrthoDB" id="20018at2759"/>
<dbReference type="eggNOG" id="KOG3390">
    <property type="taxonomic scope" value="Eukaryota"/>
</dbReference>
<dbReference type="KEGG" id="nnu:104585897"/>
<keyword evidence="4" id="KW-1185">Reference proteome</keyword>
<proteinExistence type="inferred from homology"/>
<gene>
    <name evidence="5" type="primary">LOC104585897</name>
</gene>
<dbReference type="OMA" id="WMKIMEY"/>
<reference evidence="5" key="1">
    <citation type="submission" date="2025-08" db="UniProtKB">
        <authorList>
            <consortium name="RefSeq"/>
        </authorList>
    </citation>
    <scope>IDENTIFICATION</scope>
</reference>
<dbReference type="Proteomes" id="UP000189703">
    <property type="component" value="Unplaced"/>
</dbReference>
<accession>A0A1U7Z223</accession>
<dbReference type="RefSeq" id="XP_010241233.1">
    <property type="nucleotide sequence ID" value="XM_010242931.2"/>
</dbReference>
<comment type="similarity">
    <text evidence="1">Belongs to the BLOC1S1 family.</text>
</comment>
<evidence type="ECO:0000256" key="1">
    <source>
        <dbReference type="ARBA" id="ARBA00007133"/>
    </source>
</evidence>
<dbReference type="InterPro" id="IPR009395">
    <property type="entry name" value="BLOC1S1"/>
</dbReference>
<evidence type="ECO:0000256" key="3">
    <source>
        <dbReference type="SAM" id="MobiDB-lite"/>
    </source>
</evidence>
<protein>
    <recommendedName>
        <fullName evidence="2">Biogenesis of lysosome-related organelles complex 1 subunit 1</fullName>
    </recommendedName>
</protein>